<name>A0ABR2MEI7_9ASPA</name>
<accession>A0ABR2MEI7</accession>
<protein>
    <submittedName>
        <fullName evidence="1">Uncharacterized protein</fullName>
    </submittedName>
</protein>
<sequence>MREMEMMQVRVRVLLQFGEEKEEEKSQGRSLGTNYELCSCPSTIKLSAAASSSSELIITSRNPSLFGNGRNLQSLHHPFRNPCFCRRNPPPQQPRNEDVCVRQQFFREAATAYRGRTLDFEEPEFDEGIESYSAFTPVIAEETAPLGFREPQIPHLSDGNMQSVLGGVRFRTRNDNIITTHKQYRVVNVRILWRQSASFLQKTEHRLRRALGMMG</sequence>
<proteinExistence type="predicted"/>
<evidence type="ECO:0000313" key="1">
    <source>
        <dbReference type="EMBL" id="KAK8962545.1"/>
    </source>
</evidence>
<organism evidence="1 2">
    <name type="scientific">Platanthera guangdongensis</name>
    <dbReference type="NCBI Taxonomy" id="2320717"/>
    <lineage>
        <taxon>Eukaryota</taxon>
        <taxon>Viridiplantae</taxon>
        <taxon>Streptophyta</taxon>
        <taxon>Embryophyta</taxon>
        <taxon>Tracheophyta</taxon>
        <taxon>Spermatophyta</taxon>
        <taxon>Magnoliopsida</taxon>
        <taxon>Liliopsida</taxon>
        <taxon>Asparagales</taxon>
        <taxon>Orchidaceae</taxon>
        <taxon>Orchidoideae</taxon>
        <taxon>Orchideae</taxon>
        <taxon>Orchidinae</taxon>
        <taxon>Platanthera</taxon>
    </lineage>
</organism>
<keyword evidence="2" id="KW-1185">Reference proteome</keyword>
<gene>
    <name evidence="1" type="ORF">KSP40_PGU014602</name>
</gene>
<evidence type="ECO:0000313" key="2">
    <source>
        <dbReference type="Proteomes" id="UP001412067"/>
    </source>
</evidence>
<reference evidence="1 2" key="1">
    <citation type="journal article" date="2022" name="Nat. Plants">
        <title>Genomes of leafy and leafless Platanthera orchids illuminate the evolution of mycoheterotrophy.</title>
        <authorList>
            <person name="Li M.H."/>
            <person name="Liu K.W."/>
            <person name="Li Z."/>
            <person name="Lu H.C."/>
            <person name="Ye Q.L."/>
            <person name="Zhang D."/>
            <person name="Wang J.Y."/>
            <person name="Li Y.F."/>
            <person name="Zhong Z.M."/>
            <person name="Liu X."/>
            <person name="Yu X."/>
            <person name="Liu D.K."/>
            <person name="Tu X.D."/>
            <person name="Liu B."/>
            <person name="Hao Y."/>
            <person name="Liao X.Y."/>
            <person name="Jiang Y.T."/>
            <person name="Sun W.H."/>
            <person name="Chen J."/>
            <person name="Chen Y.Q."/>
            <person name="Ai Y."/>
            <person name="Zhai J.W."/>
            <person name="Wu S.S."/>
            <person name="Zhou Z."/>
            <person name="Hsiao Y.Y."/>
            <person name="Wu W.L."/>
            <person name="Chen Y.Y."/>
            <person name="Lin Y.F."/>
            <person name="Hsu J.L."/>
            <person name="Li C.Y."/>
            <person name="Wang Z.W."/>
            <person name="Zhao X."/>
            <person name="Zhong W.Y."/>
            <person name="Ma X.K."/>
            <person name="Ma L."/>
            <person name="Huang J."/>
            <person name="Chen G.Z."/>
            <person name="Huang M.Z."/>
            <person name="Huang L."/>
            <person name="Peng D.H."/>
            <person name="Luo Y.B."/>
            <person name="Zou S.Q."/>
            <person name="Chen S.P."/>
            <person name="Lan S."/>
            <person name="Tsai W.C."/>
            <person name="Van de Peer Y."/>
            <person name="Liu Z.J."/>
        </authorList>
    </citation>
    <scope>NUCLEOTIDE SEQUENCE [LARGE SCALE GENOMIC DNA]</scope>
    <source>
        <strain evidence="1">Lor288</strain>
    </source>
</reference>
<dbReference type="Proteomes" id="UP001412067">
    <property type="component" value="Unassembled WGS sequence"/>
</dbReference>
<dbReference type="EMBL" id="JBBWWR010000008">
    <property type="protein sequence ID" value="KAK8962545.1"/>
    <property type="molecule type" value="Genomic_DNA"/>
</dbReference>
<comment type="caution">
    <text evidence="1">The sequence shown here is derived from an EMBL/GenBank/DDBJ whole genome shotgun (WGS) entry which is preliminary data.</text>
</comment>